<accession>A0ABQ1S6J2</accession>
<dbReference type="InterPro" id="IPR011707">
    <property type="entry name" value="Cu-oxidase-like_N"/>
</dbReference>
<comment type="caution">
    <text evidence="7">The sequence shown here is derived from an EMBL/GenBank/DDBJ whole genome shotgun (WGS) entry which is preliminary data.</text>
</comment>
<evidence type="ECO:0000256" key="2">
    <source>
        <dbReference type="ARBA" id="ARBA00023002"/>
    </source>
</evidence>
<dbReference type="InterPro" id="IPR045087">
    <property type="entry name" value="Cu-oxidase_fam"/>
</dbReference>
<dbReference type="InterPro" id="IPR033138">
    <property type="entry name" value="Cu_oxidase_CS"/>
</dbReference>
<dbReference type="Pfam" id="PF00394">
    <property type="entry name" value="Cu-oxidase"/>
    <property type="match status" value="1"/>
</dbReference>
<evidence type="ECO:0000256" key="1">
    <source>
        <dbReference type="ARBA" id="ARBA00022723"/>
    </source>
</evidence>
<evidence type="ECO:0000256" key="3">
    <source>
        <dbReference type="ARBA" id="ARBA00023008"/>
    </source>
</evidence>
<reference evidence="8" key="1">
    <citation type="journal article" date="2019" name="Int. J. Syst. Evol. Microbiol.">
        <title>The Global Catalogue of Microorganisms (GCM) 10K type strain sequencing project: providing services to taxonomists for standard genome sequencing and annotation.</title>
        <authorList>
            <consortium name="The Broad Institute Genomics Platform"/>
            <consortium name="The Broad Institute Genome Sequencing Center for Infectious Disease"/>
            <person name="Wu L."/>
            <person name="Ma J."/>
        </authorList>
    </citation>
    <scope>NUCLEOTIDE SEQUENCE [LARGE SCALE GENOMIC DNA]</scope>
    <source>
        <strain evidence="8">CGMCC 1.15959</strain>
    </source>
</reference>
<feature type="domain" description="Plastocyanin-like" evidence="6">
    <location>
        <begin position="49"/>
        <end position="152"/>
    </location>
</feature>
<protein>
    <submittedName>
        <fullName evidence="7">Copper-binding protein</fullName>
    </submittedName>
</protein>
<dbReference type="InterPro" id="IPR011706">
    <property type="entry name" value="Cu-oxidase_C"/>
</dbReference>
<dbReference type="InterPro" id="IPR034279">
    <property type="entry name" value="CuRO_3_CopA"/>
</dbReference>
<dbReference type="Pfam" id="PF07732">
    <property type="entry name" value="Cu-oxidase_3"/>
    <property type="match status" value="1"/>
</dbReference>
<dbReference type="CDD" id="cd13848">
    <property type="entry name" value="CuRO_1_CopA"/>
    <property type="match status" value="1"/>
</dbReference>
<dbReference type="Pfam" id="PF07731">
    <property type="entry name" value="Cu-oxidase_2"/>
    <property type="match status" value="1"/>
</dbReference>
<dbReference type="InterPro" id="IPR008972">
    <property type="entry name" value="Cupredoxin"/>
</dbReference>
<feature type="domain" description="Plastocyanin-like" evidence="5">
    <location>
        <begin position="454"/>
        <end position="573"/>
    </location>
</feature>
<dbReference type="InterPro" id="IPR034284">
    <property type="entry name" value="CuRO_1_CopA"/>
</dbReference>
<gene>
    <name evidence="7" type="ORF">GCM10011515_15570</name>
</gene>
<dbReference type="PROSITE" id="PS00079">
    <property type="entry name" value="MULTICOPPER_OXIDASE1"/>
    <property type="match status" value="1"/>
</dbReference>
<evidence type="ECO:0000259" key="6">
    <source>
        <dbReference type="Pfam" id="PF07732"/>
    </source>
</evidence>
<dbReference type="InterPro" id="IPR001117">
    <property type="entry name" value="Cu-oxidase_2nd"/>
</dbReference>
<dbReference type="PROSITE" id="PS00080">
    <property type="entry name" value="MULTICOPPER_OXIDASE2"/>
    <property type="match status" value="1"/>
</dbReference>
<keyword evidence="3" id="KW-0186">Copper</keyword>
<proteinExistence type="predicted"/>
<evidence type="ECO:0000313" key="7">
    <source>
        <dbReference type="EMBL" id="GGD96606.1"/>
    </source>
</evidence>
<dbReference type="InterPro" id="IPR034282">
    <property type="entry name" value="CuRO_2_CopA"/>
</dbReference>
<name>A0ABQ1S6J2_9SPHN</name>
<sequence length="579" mass="63512">MGSAALAGLAGAVPAWAKTTSHGSAAKGFDTLTGPEIDLAIAASDFLVNGRTGHAVTINGSVPAPLIRLKEGQNVRLRVTNHLDEDTSIHWHGLIVPFQMDGVPGVSFPGIKPHSTFTYEFPVRQAGTYWYHSHSGLQEQLGHYGPIVIDPADADPVAHDREHVLVLSDWSFLHPHTIFTRLKQEGGFFNRQKLTLADRLSGKNQHLSPADREMFARMRMDPTDISDVTAAAYDFLINGHSPAENWTGLFRPGERVRLRIINAAAQTTFNLRIPGLPMIVVATDGINVRPVETDEFQIGNAETYDVIVQPGDQPYSIVAEAIDRSGMGVATLAPRAGMRAAVPPLRERPTLDMTDMGMSMDHSAAPATDGAVDHAAMGHGGDAPTANPPAMDHGKMDMRDASSVDFAVGPAVDMIAPMPMDRTGHPGVGLDDVGHRVLTYRDLVSLKPRSDTRTPTRMVEIHLTGNMERFMWSLDGERLSENPEPYRFARNERVRMRLVNDTMMTHPMHLHGHFWELVNGQGIHQPLKHTVRVLPGGYVDLDLTADAPGDWAFHCHLLYHMHAGMMRIVKIRPMEGEGA</sequence>
<dbReference type="InterPro" id="IPR006376">
    <property type="entry name" value="Cu-R_CopA"/>
</dbReference>
<evidence type="ECO:0000259" key="5">
    <source>
        <dbReference type="Pfam" id="PF07731"/>
    </source>
</evidence>
<feature type="domain" description="Plastocyanin-like" evidence="4">
    <location>
        <begin position="229"/>
        <end position="320"/>
    </location>
</feature>
<keyword evidence="8" id="KW-1185">Reference proteome</keyword>
<evidence type="ECO:0000313" key="8">
    <source>
        <dbReference type="Proteomes" id="UP000619041"/>
    </source>
</evidence>
<keyword evidence="1" id="KW-0479">Metal-binding</keyword>
<dbReference type="CDD" id="cd13896">
    <property type="entry name" value="CuRO_3_CopA"/>
    <property type="match status" value="1"/>
</dbReference>
<dbReference type="Gene3D" id="2.60.40.420">
    <property type="entry name" value="Cupredoxins - blue copper proteins"/>
    <property type="match status" value="3"/>
</dbReference>
<dbReference type="NCBIfam" id="TIGR01480">
    <property type="entry name" value="copper_res_A"/>
    <property type="match status" value="1"/>
</dbReference>
<dbReference type="EMBL" id="BMKL01000001">
    <property type="protein sequence ID" value="GGD96606.1"/>
    <property type="molecule type" value="Genomic_DNA"/>
</dbReference>
<keyword evidence="2" id="KW-0560">Oxidoreductase</keyword>
<dbReference type="PANTHER" id="PTHR11709:SF394">
    <property type="entry name" value="FI03373P-RELATED"/>
    <property type="match status" value="1"/>
</dbReference>
<dbReference type="PANTHER" id="PTHR11709">
    <property type="entry name" value="MULTI-COPPER OXIDASE"/>
    <property type="match status" value="1"/>
</dbReference>
<dbReference type="SUPFAM" id="SSF49503">
    <property type="entry name" value="Cupredoxins"/>
    <property type="match status" value="3"/>
</dbReference>
<organism evidence="7 8">
    <name type="scientific">Tsuneonella deserti</name>
    <dbReference type="NCBI Taxonomy" id="2035528"/>
    <lineage>
        <taxon>Bacteria</taxon>
        <taxon>Pseudomonadati</taxon>
        <taxon>Pseudomonadota</taxon>
        <taxon>Alphaproteobacteria</taxon>
        <taxon>Sphingomonadales</taxon>
        <taxon>Erythrobacteraceae</taxon>
        <taxon>Tsuneonella</taxon>
    </lineage>
</organism>
<evidence type="ECO:0000259" key="4">
    <source>
        <dbReference type="Pfam" id="PF00394"/>
    </source>
</evidence>
<dbReference type="InterPro" id="IPR002355">
    <property type="entry name" value="Cu_oxidase_Cu_BS"/>
</dbReference>
<dbReference type="Proteomes" id="UP000619041">
    <property type="component" value="Unassembled WGS sequence"/>
</dbReference>
<dbReference type="CDD" id="cd13874">
    <property type="entry name" value="CuRO_2_CopA"/>
    <property type="match status" value="1"/>
</dbReference>